<dbReference type="AlphaFoldDB" id="A0A4Y2CKL7"/>
<evidence type="ECO:0000313" key="2">
    <source>
        <dbReference type="Proteomes" id="UP000499080"/>
    </source>
</evidence>
<keyword evidence="2" id="KW-1185">Reference proteome</keyword>
<dbReference type="Proteomes" id="UP000499080">
    <property type="component" value="Unassembled WGS sequence"/>
</dbReference>
<reference evidence="1 2" key="1">
    <citation type="journal article" date="2019" name="Sci. Rep.">
        <title>Orb-weaving spider Araneus ventricosus genome elucidates the spidroin gene catalogue.</title>
        <authorList>
            <person name="Kono N."/>
            <person name="Nakamura H."/>
            <person name="Ohtoshi R."/>
            <person name="Moran D.A.P."/>
            <person name="Shinohara A."/>
            <person name="Yoshida Y."/>
            <person name="Fujiwara M."/>
            <person name="Mori M."/>
            <person name="Tomita M."/>
            <person name="Arakawa K."/>
        </authorList>
    </citation>
    <scope>NUCLEOTIDE SEQUENCE [LARGE SCALE GENOMIC DNA]</scope>
</reference>
<organism evidence="1 2">
    <name type="scientific">Araneus ventricosus</name>
    <name type="common">Orbweaver spider</name>
    <name type="synonym">Epeira ventricosa</name>
    <dbReference type="NCBI Taxonomy" id="182803"/>
    <lineage>
        <taxon>Eukaryota</taxon>
        <taxon>Metazoa</taxon>
        <taxon>Ecdysozoa</taxon>
        <taxon>Arthropoda</taxon>
        <taxon>Chelicerata</taxon>
        <taxon>Arachnida</taxon>
        <taxon>Araneae</taxon>
        <taxon>Araneomorphae</taxon>
        <taxon>Entelegynae</taxon>
        <taxon>Araneoidea</taxon>
        <taxon>Araneidae</taxon>
        <taxon>Araneus</taxon>
    </lineage>
</organism>
<gene>
    <name evidence="1" type="ORF">AVEN_231307_1</name>
</gene>
<evidence type="ECO:0000313" key="1">
    <source>
        <dbReference type="EMBL" id="GBM03835.1"/>
    </source>
</evidence>
<protein>
    <submittedName>
        <fullName evidence="1">Uncharacterized protein</fullName>
    </submittedName>
</protein>
<sequence>MSIFDDGFVWHPEAVGGSCAHVPERVPFGFFELCPFLGKRYFNRCFSSPSVLWNLLSRDFFFLDFEALIPPKDADCGFHFRDSIGSFASFEYFEL</sequence>
<accession>A0A4Y2CKL7</accession>
<dbReference type="EMBL" id="BGPR01000195">
    <property type="protein sequence ID" value="GBM03835.1"/>
    <property type="molecule type" value="Genomic_DNA"/>
</dbReference>
<name>A0A4Y2CKL7_ARAVE</name>
<comment type="caution">
    <text evidence="1">The sequence shown here is derived from an EMBL/GenBank/DDBJ whole genome shotgun (WGS) entry which is preliminary data.</text>
</comment>
<proteinExistence type="predicted"/>